<dbReference type="AlphaFoldDB" id="A0A6A4ZBR1"/>
<evidence type="ECO:0000313" key="2">
    <source>
        <dbReference type="EMBL" id="KAF0710912.1"/>
    </source>
</evidence>
<keyword evidence="1" id="KW-0812">Transmembrane</keyword>
<dbReference type="Proteomes" id="UP000469452">
    <property type="component" value="Unassembled WGS sequence"/>
</dbReference>
<protein>
    <submittedName>
        <fullName evidence="2">Uncharacterized protein</fullName>
    </submittedName>
</protein>
<dbReference type="EMBL" id="VJMI01018351">
    <property type="protein sequence ID" value="KAF0710912.1"/>
    <property type="molecule type" value="Genomic_DNA"/>
</dbReference>
<reference evidence="2 3" key="1">
    <citation type="submission" date="2019-06" db="EMBL/GenBank/DDBJ databases">
        <title>Genomics analysis of Aphanomyces spp. identifies a new class of oomycete effector associated with host adaptation.</title>
        <authorList>
            <person name="Gaulin E."/>
        </authorList>
    </citation>
    <scope>NUCLEOTIDE SEQUENCE [LARGE SCALE GENOMIC DNA]</scope>
    <source>
        <strain evidence="2 3">E</strain>
    </source>
</reference>
<accession>A0A6A4ZBR1</accession>
<keyword evidence="1" id="KW-1133">Transmembrane helix</keyword>
<sequence length="170" mass="17683">AFCLAVSLGVVGRGHVEASANAGKQKLPESGSETWVSIGDDGSRKAKATINIVEEERGTALSCDARPDGDCHKVLRPPVDAYPNARVAALVAGKAKDEVHTDGLPEMQALKRKGGRSKLAGALVVFGFFSAISFAVTSNVMSIYPSTKCFRIAGGNGKIDPATGLCPVKK</sequence>
<evidence type="ECO:0000313" key="3">
    <source>
        <dbReference type="Proteomes" id="UP000469452"/>
    </source>
</evidence>
<feature type="transmembrane region" description="Helical" evidence="1">
    <location>
        <begin position="119"/>
        <end position="141"/>
    </location>
</feature>
<proteinExistence type="predicted"/>
<gene>
    <name evidence="2" type="ORF">AaE_012322</name>
</gene>
<organism evidence="2 3">
    <name type="scientific">Aphanomyces astaci</name>
    <name type="common">Crayfish plague agent</name>
    <dbReference type="NCBI Taxonomy" id="112090"/>
    <lineage>
        <taxon>Eukaryota</taxon>
        <taxon>Sar</taxon>
        <taxon>Stramenopiles</taxon>
        <taxon>Oomycota</taxon>
        <taxon>Saprolegniomycetes</taxon>
        <taxon>Saprolegniales</taxon>
        <taxon>Verrucalvaceae</taxon>
        <taxon>Aphanomyces</taxon>
    </lineage>
</organism>
<evidence type="ECO:0000256" key="1">
    <source>
        <dbReference type="SAM" id="Phobius"/>
    </source>
</evidence>
<comment type="caution">
    <text evidence="2">The sequence shown here is derived from an EMBL/GenBank/DDBJ whole genome shotgun (WGS) entry which is preliminary data.</text>
</comment>
<keyword evidence="1" id="KW-0472">Membrane</keyword>
<feature type="non-terminal residue" evidence="2">
    <location>
        <position position="1"/>
    </location>
</feature>
<name>A0A6A4ZBR1_APHAT</name>